<name>A0AAU7CIL8_9BACT</name>
<accession>A0AAU7CIL8</accession>
<dbReference type="EMBL" id="CP155447">
    <property type="protein sequence ID" value="XBH04977.1"/>
    <property type="molecule type" value="Genomic_DNA"/>
</dbReference>
<dbReference type="RefSeq" id="WP_406697784.1">
    <property type="nucleotide sequence ID" value="NZ_CP155447.1"/>
</dbReference>
<dbReference type="AlphaFoldDB" id="A0AAU7CIL8"/>
<evidence type="ECO:0000313" key="1">
    <source>
        <dbReference type="EMBL" id="XBH04977.1"/>
    </source>
</evidence>
<sequence length="94" mass="10589">MRVYTSFLGGSSLSGVGSRAFAKLLDDRWDKISVEQLGADQLTTIQPDRAAILLRLTLPEDMQREARQKLPEYEQKHFIPVIYELILGADATKP</sequence>
<protein>
    <submittedName>
        <fullName evidence="1">Uncharacterized protein</fullName>
    </submittedName>
</protein>
<reference evidence="1" key="1">
    <citation type="submission" date="2024-05" db="EMBL/GenBank/DDBJ databases">
        <title>Planctomycetes of the genus Singulisphaera possess chitinolytic capabilities.</title>
        <authorList>
            <person name="Ivanova A."/>
        </authorList>
    </citation>
    <scope>NUCLEOTIDE SEQUENCE</scope>
    <source>
        <strain evidence="1">Ch08T</strain>
    </source>
</reference>
<organism evidence="1">
    <name type="scientific">Singulisphaera sp. Ch08</name>
    <dbReference type="NCBI Taxonomy" id="3120278"/>
    <lineage>
        <taxon>Bacteria</taxon>
        <taxon>Pseudomonadati</taxon>
        <taxon>Planctomycetota</taxon>
        <taxon>Planctomycetia</taxon>
        <taxon>Isosphaerales</taxon>
        <taxon>Isosphaeraceae</taxon>
        <taxon>Singulisphaera</taxon>
    </lineage>
</organism>
<proteinExistence type="predicted"/>
<gene>
    <name evidence="1" type="ORF">V5E97_02855</name>
</gene>